<reference evidence="1" key="1">
    <citation type="submission" date="2013-11" db="EMBL/GenBank/DDBJ databases">
        <title>The Genome Sequence of Phytophthora parasitica CHvinca01.</title>
        <authorList>
            <consortium name="The Broad Institute Genomics Platform"/>
            <person name="Russ C."/>
            <person name="Tyler B."/>
            <person name="Panabieres F."/>
            <person name="Shan W."/>
            <person name="Tripathy S."/>
            <person name="Grunwald N."/>
            <person name="Machado M."/>
            <person name="Johnson C.S."/>
            <person name="Arredondo F."/>
            <person name="Hong C."/>
            <person name="Coffey M."/>
            <person name="Young S.K."/>
            <person name="Zeng Q."/>
            <person name="Gargeya S."/>
            <person name="Fitzgerald M."/>
            <person name="Abouelleil A."/>
            <person name="Alvarado L."/>
            <person name="Chapman S.B."/>
            <person name="Gainer-Dewar J."/>
            <person name="Goldberg J."/>
            <person name="Griggs A."/>
            <person name="Gujja S."/>
            <person name="Hansen M."/>
            <person name="Howarth C."/>
            <person name="Imamovic A."/>
            <person name="Ireland A."/>
            <person name="Larimer J."/>
            <person name="McCowan C."/>
            <person name="Murphy C."/>
            <person name="Pearson M."/>
            <person name="Poon T.W."/>
            <person name="Priest M."/>
            <person name="Roberts A."/>
            <person name="Saif S."/>
            <person name="Shea T."/>
            <person name="Sykes S."/>
            <person name="Wortman J."/>
            <person name="Nusbaum C."/>
            <person name="Birren B."/>
        </authorList>
    </citation>
    <scope>NUCLEOTIDE SEQUENCE [LARGE SCALE GENOMIC DNA]</scope>
    <source>
        <strain evidence="1">CHvinca01</strain>
    </source>
</reference>
<accession>W2L692</accession>
<dbReference type="EMBL" id="KI679734">
    <property type="protein sequence ID" value="ETL92958.1"/>
    <property type="molecule type" value="Genomic_DNA"/>
</dbReference>
<organism evidence="1">
    <name type="scientific">Phytophthora nicotianae</name>
    <name type="common">Potato buckeye rot agent</name>
    <name type="synonym">Phytophthora parasitica</name>
    <dbReference type="NCBI Taxonomy" id="4792"/>
    <lineage>
        <taxon>Eukaryota</taxon>
        <taxon>Sar</taxon>
        <taxon>Stramenopiles</taxon>
        <taxon>Oomycota</taxon>
        <taxon>Peronosporomycetes</taxon>
        <taxon>Peronosporales</taxon>
        <taxon>Peronosporaceae</taxon>
        <taxon>Phytophthora</taxon>
    </lineage>
</organism>
<evidence type="ECO:0000313" key="1">
    <source>
        <dbReference type="EMBL" id="ETL92958.1"/>
    </source>
</evidence>
<feature type="non-terminal residue" evidence="1">
    <location>
        <position position="1"/>
    </location>
</feature>
<proteinExistence type="predicted"/>
<dbReference type="AlphaFoldDB" id="W2L692"/>
<sequence length="287" mass="31690">SSTKIPVETFKSIVLAPSVAKLIGETGVWSGQKRDLCISSDLKTVTDIILSIRSSEHRIPTELQRAIVAEALKKKIRHGERGLLGLARCKQMQVEAIEDFIVKVRSEIQDLESKCSASARLSTWQRRCAVVLEYFRQLNRYISSPGMPHNMASKFLHKITAPDVMGGSLCGVRTQLESWAQLTNYFDDVNVRLKGLKNLNTGALVADTVTSVFITINTLRLAFPHLNSDGVGGIKGGTWSPIAGRMLDKRLVMHGTVAFGWDITSGKLDSIHWQTDMMTPMLALLGI</sequence>
<gene>
    <name evidence="1" type="ORF">L917_08795</name>
</gene>
<dbReference type="VEuPathDB" id="FungiDB:PPTG_05703"/>
<name>W2L692_PHYNI</name>
<dbReference type="Proteomes" id="UP000054423">
    <property type="component" value="Unassembled WGS sequence"/>
</dbReference>
<protein>
    <submittedName>
        <fullName evidence="1">Uncharacterized protein</fullName>
    </submittedName>
</protein>